<feature type="compositionally biased region" description="Basic residues" evidence="5">
    <location>
        <begin position="181"/>
        <end position="194"/>
    </location>
</feature>
<protein>
    <recommendedName>
        <fullName evidence="10">Myb-like DNA-binding domain containing protein</fullName>
    </recommendedName>
</protein>
<feature type="domain" description="Myb-like" evidence="6">
    <location>
        <begin position="51"/>
        <end position="101"/>
    </location>
</feature>
<proteinExistence type="predicted"/>
<dbReference type="Gene3D" id="1.10.10.60">
    <property type="entry name" value="Homeodomain-like"/>
    <property type="match status" value="2"/>
</dbReference>
<evidence type="ECO:0000256" key="5">
    <source>
        <dbReference type="SAM" id="MobiDB-lite"/>
    </source>
</evidence>
<dbReference type="PROSITE" id="PS51294">
    <property type="entry name" value="HTH_MYB"/>
    <property type="match status" value="2"/>
</dbReference>
<dbReference type="SMART" id="SM00717">
    <property type="entry name" value="SANT"/>
    <property type="match status" value="2"/>
</dbReference>
<evidence type="ECO:0000313" key="9">
    <source>
        <dbReference type="Proteomes" id="UP001470230"/>
    </source>
</evidence>
<accession>A0ABR2IN74</accession>
<dbReference type="PROSITE" id="PS50090">
    <property type="entry name" value="MYB_LIKE"/>
    <property type="match status" value="2"/>
</dbReference>
<keyword evidence="3" id="KW-0804">Transcription</keyword>
<feature type="domain" description="HTH myb-type" evidence="7">
    <location>
        <begin position="1"/>
        <end position="50"/>
    </location>
</feature>
<evidence type="ECO:0000256" key="3">
    <source>
        <dbReference type="ARBA" id="ARBA00023163"/>
    </source>
</evidence>
<reference evidence="8 9" key="1">
    <citation type="submission" date="2024-04" db="EMBL/GenBank/DDBJ databases">
        <title>Tritrichomonas musculus Genome.</title>
        <authorList>
            <person name="Alves-Ferreira E."/>
            <person name="Grigg M."/>
            <person name="Lorenzi H."/>
            <person name="Galac M."/>
        </authorList>
    </citation>
    <scope>NUCLEOTIDE SEQUENCE [LARGE SCALE GENOMIC DNA]</scope>
    <source>
        <strain evidence="8 9">EAF2021</strain>
    </source>
</reference>
<evidence type="ECO:0000256" key="4">
    <source>
        <dbReference type="ARBA" id="ARBA00023242"/>
    </source>
</evidence>
<dbReference type="EMBL" id="JAPFFF010000016">
    <property type="protein sequence ID" value="KAK8865355.1"/>
    <property type="molecule type" value="Genomic_DNA"/>
</dbReference>
<dbReference type="Proteomes" id="UP001470230">
    <property type="component" value="Unassembled WGS sequence"/>
</dbReference>
<evidence type="ECO:0000313" key="8">
    <source>
        <dbReference type="EMBL" id="KAK8865355.1"/>
    </source>
</evidence>
<dbReference type="InterPro" id="IPR017930">
    <property type="entry name" value="Myb_dom"/>
</dbReference>
<dbReference type="SUPFAM" id="SSF46689">
    <property type="entry name" value="Homeodomain-like"/>
    <property type="match status" value="1"/>
</dbReference>
<dbReference type="InterPro" id="IPR001005">
    <property type="entry name" value="SANT/Myb"/>
</dbReference>
<dbReference type="CDD" id="cd00167">
    <property type="entry name" value="SANT"/>
    <property type="match status" value="2"/>
</dbReference>
<evidence type="ECO:0000259" key="7">
    <source>
        <dbReference type="PROSITE" id="PS51294"/>
    </source>
</evidence>
<evidence type="ECO:0000256" key="2">
    <source>
        <dbReference type="ARBA" id="ARBA00023125"/>
    </source>
</evidence>
<sequence length="331" mass="38614">MQKRFMFTEQEDNIILDSIKKVGEDWEEISDRFLPQRTPKQIRDRFMNYLRSGLKSEPWTKEEDDTLLEMFNEIGPKWSKMKAKLPGRSGNDIKNRWHKHLFRNVLQKIALNNYSVLSKPEFDYETYGKKLTKQITDNYSDNYSDNYLKLQIPQKNTIVYQSSTPNLPVKSLPAKTQPAKRLPKNNKDHKKSKKASTIQPLVKISTVPPLLNNNNSRKLPEPKEILYPPAIQPEINIKDYEIPENPQIYQVENKDTEKNPESSNQEDSMPSFFSNDEFNILNPFDDFNINVNSGNSIFDPNSLLSASFHDDFEITSLVNDFKFPNTDFPLI</sequence>
<dbReference type="Pfam" id="PF00249">
    <property type="entry name" value="Myb_DNA-binding"/>
    <property type="match status" value="2"/>
</dbReference>
<feature type="region of interest" description="Disordered" evidence="5">
    <location>
        <begin position="164"/>
        <end position="197"/>
    </location>
</feature>
<evidence type="ECO:0000256" key="1">
    <source>
        <dbReference type="ARBA" id="ARBA00023015"/>
    </source>
</evidence>
<evidence type="ECO:0000259" key="6">
    <source>
        <dbReference type="PROSITE" id="PS50090"/>
    </source>
</evidence>
<keyword evidence="1" id="KW-0805">Transcription regulation</keyword>
<keyword evidence="2" id="KW-0238">DNA-binding</keyword>
<comment type="caution">
    <text evidence="8">The sequence shown here is derived from an EMBL/GenBank/DDBJ whole genome shotgun (WGS) entry which is preliminary data.</text>
</comment>
<organism evidence="8 9">
    <name type="scientific">Tritrichomonas musculus</name>
    <dbReference type="NCBI Taxonomy" id="1915356"/>
    <lineage>
        <taxon>Eukaryota</taxon>
        <taxon>Metamonada</taxon>
        <taxon>Parabasalia</taxon>
        <taxon>Tritrichomonadida</taxon>
        <taxon>Tritrichomonadidae</taxon>
        <taxon>Tritrichomonas</taxon>
    </lineage>
</organism>
<dbReference type="InterPro" id="IPR051575">
    <property type="entry name" value="Myb-like_DNA-bd"/>
</dbReference>
<dbReference type="PANTHER" id="PTHR46621:SF1">
    <property type="entry name" value="SNRNA-ACTIVATING PROTEIN COMPLEX SUBUNIT 4"/>
    <property type="match status" value="1"/>
</dbReference>
<dbReference type="InterPro" id="IPR009057">
    <property type="entry name" value="Homeodomain-like_sf"/>
</dbReference>
<feature type="domain" description="Myb-like" evidence="6">
    <location>
        <begin position="1"/>
        <end position="50"/>
    </location>
</feature>
<gene>
    <name evidence="8" type="ORF">M9Y10_010897</name>
</gene>
<evidence type="ECO:0008006" key="10">
    <source>
        <dbReference type="Google" id="ProtNLM"/>
    </source>
</evidence>
<keyword evidence="9" id="KW-1185">Reference proteome</keyword>
<keyword evidence="4" id="KW-0539">Nucleus</keyword>
<name>A0ABR2IN74_9EUKA</name>
<feature type="domain" description="HTH myb-type" evidence="7">
    <location>
        <begin position="51"/>
        <end position="105"/>
    </location>
</feature>
<dbReference type="PANTHER" id="PTHR46621">
    <property type="entry name" value="SNRNA-ACTIVATING PROTEIN COMPLEX SUBUNIT 4"/>
    <property type="match status" value="1"/>
</dbReference>